<feature type="region of interest" description="Disordered" evidence="1">
    <location>
        <begin position="26"/>
        <end position="52"/>
    </location>
</feature>
<sequence length="240" mass="26338">MCGRPANRGTPRRPARDGWHECASNGQMCSQGTEETFSSPRNINSHRRSDATTTRWIATPASHGVDCPGWVNVHGARCEDCVVNHIMIVRLAPNVHWLYFMATKCQSGSKGTTESCDANATESTKARGELQRKCNVGASSRWVCSVSKSEWHDHIAPYQALLYATEGVGQGACCVSVSAHIRIECQAALGEALKCVQLFLDHLLGHLPASREGILALVTTTACRMDFFLKHVPRPGRYRC</sequence>
<dbReference type="Proteomes" id="UP000027238">
    <property type="component" value="Unassembled WGS sequence"/>
</dbReference>
<organism evidence="2 3">
    <name type="scientific">Colletotrichum sublineola</name>
    <name type="common">Sorghum anthracnose fungus</name>
    <dbReference type="NCBI Taxonomy" id="1173701"/>
    <lineage>
        <taxon>Eukaryota</taxon>
        <taxon>Fungi</taxon>
        <taxon>Dikarya</taxon>
        <taxon>Ascomycota</taxon>
        <taxon>Pezizomycotina</taxon>
        <taxon>Sordariomycetes</taxon>
        <taxon>Hypocreomycetidae</taxon>
        <taxon>Glomerellales</taxon>
        <taxon>Glomerellaceae</taxon>
        <taxon>Colletotrichum</taxon>
        <taxon>Colletotrichum graminicola species complex</taxon>
    </lineage>
</organism>
<feature type="compositionally biased region" description="Polar residues" evidence="1">
    <location>
        <begin position="26"/>
        <end position="43"/>
    </location>
</feature>
<evidence type="ECO:0000313" key="2">
    <source>
        <dbReference type="EMBL" id="KDN65894.1"/>
    </source>
</evidence>
<accession>A0A066XE13</accession>
<reference evidence="3" key="1">
    <citation type="journal article" date="2014" name="Genome Announc.">
        <title>Draft genome sequence of Colletotrichum sublineola, a destructive pathogen of cultivated sorghum.</title>
        <authorList>
            <person name="Baroncelli R."/>
            <person name="Sanz-Martin J.M."/>
            <person name="Rech G.E."/>
            <person name="Sukno S.A."/>
            <person name="Thon M.R."/>
        </authorList>
    </citation>
    <scope>NUCLEOTIDE SEQUENCE [LARGE SCALE GENOMIC DNA]</scope>
    <source>
        <strain evidence="3">TX430BB</strain>
    </source>
</reference>
<keyword evidence="3" id="KW-1185">Reference proteome</keyword>
<name>A0A066XE13_COLSU</name>
<dbReference type="OrthoDB" id="4788726at2759"/>
<evidence type="ECO:0000256" key="1">
    <source>
        <dbReference type="SAM" id="MobiDB-lite"/>
    </source>
</evidence>
<gene>
    <name evidence="2" type="ORF">CSUB01_11168</name>
</gene>
<dbReference type="EMBL" id="JMSE01000977">
    <property type="protein sequence ID" value="KDN65894.1"/>
    <property type="molecule type" value="Genomic_DNA"/>
</dbReference>
<comment type="caution">
    <text evidence="2">The sequence shown here is derived from an EMBL/GenBank/DDBJ whole genome shotgun (WGS) entry which is preliminary data.</text>
</comment>
<dbReference type="HOGENOM" id="CLU_1156320_0_0_1"/>
<evidence type="ECO:0000313" key="3">
    <source>
        <dbReference type="Proteomes" id="UP000027238"/>
    </source>
</evidence>
<protein>
    <submittedName>
        <fullName evidence="2">Uncharacterized protein</fullName>
    </submittedName>
</protein>
<dbReference type="AlphaFoldDB" id="A0A066XE13"/>
<proteinExistence type="predicted"/>